<sequence length="274" mass="30341">MKKIVSILLVFTVLTFSTTGVFAATTYSSQVSYAMKSSILANKMLTPKEAFQIESEIAILNNYHIDTSIIKRVNMKARGNEYILNYKNVDEKVIIESSDNESITIVASDGKKSNVISFMKDGSIILDGYKVQLSQVDQMDTNIAVMANGTVWKSEKSLSPYGSLTPSDYDDYLSSGKQNIDLGKALDELTITALSAVIGLLHPYLGIAVSLATVARGVYNVLVEVNPETEYLGCAYITYIAGASDYKYINKFYANKECTGTYRKEISYEHFIVY</sequence>
<comment type="caution">
    <text evidence="2">The sequence shown here is derived from an EMBL/GenBank/DDBJ whole genome shotgun (WGS) entry which is preliminary data.</text>
</comment>
<reference evidence="2 3" key="1">
    <citation type="journal article" date="2015" name="Geomicrobiol. J.">
        <title>Caldisalinibacter kiritimatiensis gen. nov., sp. nov., a moderately thermohalophilic thiosulfate-reducing bacterium from a hypersaline microbial mat.</title>
        <authorList>
            <person name="Ben Hania W."/>
            <person name="Joseph M."/>
            <person name="Fiebig A."/>
            <person name="Bunk B."/>
            <person name="Klenk H.-P."/>
            <person name="Fardeau M.-L."/>
            <person name="Spring S."/>
        </authorList>
    </citation>
    <scope>NUCLEOTIDE SEQUENCE [LARGE SCALE GENOMIC DNA]</scope>
    <source>
        <strain evidence="2 3">L21-TH-D2</strain>
    </source>
</reference>
<dbReference type="OrthoDB" id="3035665at2"/>
<organism evidence="2 3">
    <name type="scientific">Caldisalinibacter kiritimatiensis</name>
    <dbReference type="NCBI Taxonomy" id="1304284"/>
    <lineage>
        <taxon>Bacteria</taxon>
        <taxon>Bacillati</taxon>
        <taxon>Bacillota</taxon>
        <taxon>Tissierellia</taxon>
        <taxon>Tissierellales</taxon>
        <taxon>Thermohalobacteraceae</taxon>
        <taxon>Caldisalinibacter</taxon>
    </lineage>
</organism>
<gene>
    <name evidence="2" type="ORF">L21TH_2098</name>
</gene>
<dbReference type="eggNOG" id="ENOG5033M89">
    <property type="taxonomic scope" value="Bacteria"/>
</dbReference>
<dbReference type="AlphaFoldDB" id="R1CC43"/>
<dbReference type="Proteomes" id="UP000013378">
    <property type="component" value="Unassembled WGS sequence"/>
</dbReference>
<feature type="signal peptide" evidence="1">
    <location>
        <begin position="1"/>
        <end position="23"/>
    </location>
</feature>
<keyword evidence="3" id="KW-1185">Reference proteome</keyword>
<dbReference type="EMBL" id="ARZA01000235">
    <property type="protein sequence ID" value="EOC99874.1"/>
    <property type="molecule type" value="Genomic_DNA"/>
</dbReference>
<evidence type="ECO:0000313" key="3">
    <source>
        <dbReference type="Proteomes" id="UP000013378"/>
    </source>
</evidence>
<accession>R1CC43</accession>
<keyword evidence="1" id="KW-0732">Signal</keyword>
<name>R1CC43_9FIRM</name>
<feature type="chain" id="PRO_5004346252" evidence="1">
    <location>
        <begin position="24"/>
        <end position="274"/>
    </location>
</feature>
<dbReference type="RefSeq" id="WP_006315641.1">
    <property type="nucleotide sequence ID" value="NZ_ARZA01000235.1"/>
</dbReference>
<protein>
    <submittedName>
        <fullName evidence="2">Uncharacterized protein</fullName>
    </submittedName>
</protein>
<evidence type="ECO:0000256" key="1">
    <source>
        <dbReference type="SAM" id="SignalP"/>
    </source>
</evidence>
<proteinExistence type="predicted"/>
<evidence type="ECO:0000313" key="2">
    <source>
        <dbReference type="EMBL" id="EOC99874.1"/>
    </source>
</evidence>